<organism evidence="1">
    <name type="scientific">Kwoniella dejecticola CBS 10117</name>
    <dbReference type="NCBI Taxonomy" id="1296121"/>
    <lineage>
        <taxon>Eukaryota</taxon>
        <taxon>Fungi</taxon>
        <taxon>Dikarya</taxon>
        <taxon>Basidiomycota</taxon>
        <taxon>Agaricomycotina</taxon>
        <taxon>Tremellomycetes</taxon>
        <taxon>Tremellales</taxon>
        <taxon>Cryptococcaceae</taxon>
        <taxon>Kwoniella</taxon>
    </lineage>
</organism>
<dbReference type="EMBL" id="KI894027">
    <property type="protein sequence ID" value="OBR88498.1"/>
    <property type="molecule type" value="Genomic_DNA"/>
</dbReference>
<evidence type="ECO:0000313" key="2">
    <source>
        <dbReference type="EMBL" id="WWC57780.1"/>
    </source>
</evidence>
<reference evidence="2" key="3">
    <citation type="submission" date="2024-02" db="EMBL/GenBank/DDBJ databases">
        <title>Comparative genomics of Cryptococcus and Kwoniella reveals pathogenesis evolution and contrasting modes of karyotype evolution via chromosome fusion or intercentromeric recombination.</title>
        <authorList>
            <person name="Coelho M.A."/>
            <person name="David-Palma M."/>
            <person name="Shea T."/>
            <person name="Bowers K."/>
            <person name="McGinley-Smith S."/>
            <person name="Mohammad A.W."/>
            <person name="Gnirke A."/>
            <person name="Yurkov A.M."/>
            <person name="Nowrousian M."/>
            <person name="Sun S."/>
            <person name="Cuomo C.A."/>
            <person name="Heitman J."/>
        </authorList>
    </citation>
    <scope>NUCLEOTIDE SEQUENCE</scope>
    <source>
        <strain evidence="2">CBS 10117</strain>
    </source>
</reference>
<dbReference type="Proteomes" id="UP000078595">
    <property type="component" value="Chromosome 1"/>
</dbReference>
<accession>A0A1A6AEP8</accession>
<reference evidence="1" key="1">
    <citation type="submission" date="2013-07" db="EMBL/GenBank/DDBJ databases">
        <title>The Genome Sequence of Cryptococcus dejecticola CBS10117.</title>
        <authorList>
            <consortium name="The Broad Institute Genome Sequencing Platform"/>
            <person name="Cuomo C."/>
            <person name="Litvintseva A."/>
            <person name="Chen Y."/>
            <person name="Heitman J."/>
            <person name="Sun S."/>
            <person name="Springer D."/>
            <person name="Dromer F."/>
            <person name="Young S.K."/>
            <person name="Zeng Q."/>
            <person name="Gargeya S."/>
            <person name="Fitzgerald M."/>
            <person name="Abouelleil A."/>
            <person name="Alvarado L."/>
            <person name="Berlin A.M."/>
            <person name="Chapman S.B."/>
            <person name="Dewar J."/>
            <person name="Goldberg J."/>
            <person name="Griggs A."/>
            <person name="Gujja S."/>
            <person name="Hansen M."/>
            <person name="Howarth C."/>
            <person name="Imamovic A."/>
            <person name="Larimer J."/>
            <person name="McCowan C."/>
            <person name="Murphy C."/>
            <person name="Pearson M."/>
            <person name="Priest M."/>
            <person name="Roberts A."/>
            <person name="Saif S."/>
            <person name="Shea T."/>
            <person name="Sykes S."/>
            <person name="Wortman J."/>
            <person name="Nusbaum C."/>
            <person name="Birren B."/>
        </authorList>
    </citation>
    <scope>NUCLEOTIDE SEQUENCE [LARGE SCALE GENOMIC DNA]</scope>
    <source>
        <strain evidence="1">CBS 10117</strain>
    </source>
</reference>
<dbReference type="EMBL" id="CP144530">
    <property type="protein sequence ID" value="WWC57780.1"/>
    <property type="molecule type" value="Genomic_DNA"/>
</dbReference>
<dbReference type="RefSeq" id="XP_018266340.1">
    <property type="nucleotide sequence ID" value="XM_018403686.1"/>
</dbReference>
<gene>
    <name evidence="1" type="ORF">I303_00315</name>
    <name evidence="2" type="ORF">I303_100315</name>
</gene>
<dbReference type="AlphaFoldDB" id="A0A1A6AEP8"/>
<reference evidence="2" key="2">
    <citation type="submission" date="2013-07" db="EMBL/GenBank/DDBJ databases">
        <authorList>
            <consortium name="The Broad Institute Genome Sequencing Platform"/>
            <person name="Cuomo C."/>
            <person name="Litvintseva A."/>
            <person name="Chen Y."/>
            <person name="Heitman J."/>
            <person name="Sun S."/>
            <person name="Springer D."/>
            <person name="Dromer F."/>
            <person name="Young S.K."/>
            <person name="Zeng Q."/>
            <person name="Gargeya S."/>
            <person name="Fitzgerald M."/>
            <person name="Abouelleil A."/>
            <person name="Alvarado L."/>
            <person name="Berlin A.M."/>
            <person name="Chapman S.B."/>
            <person name="Dewar J."/>
            <person name="Goldberg J."/>
            <person name="Griggs A."/>
            <person name="Gujja S."/>
            <person name="Hansen M."/>
            <person name="Howarth C."/>
            <person name="Imamovic A."/>
            <person name="Larimer J."/>
            <person name="McCowan C."/>
            <person name="Murphy C."/>
            <person name="Pearson M."/>
            <person name="Priest M."/>
            <person name="Roberts A."/>
            <person name="Saif S."/>
            <person name="Shea T."/>
            <person name="Sykes S."/>
            <person name="Wortman J."/>
            <person name="Nusbaum C."/>
            <person name="Birren B."/>
        </authorList>
    </citation>
    <scope>NUCLEOTIDE SEQUENCE</scope>
    <source>
        <strain evidence="2">CBS 10117</strain>
    </source>
</reference>
<dbReference type="KEGG" id="kdj:28964014"/>
<protein>
    <submittedName>
        <fullName evidence="1">Uncharacterized protein</fullName>
    </submittedName>
</protein>
<evidence type="ECO:0000313" key="3">
    <source>
        <dbReference type="Proteomes" id="UP000078595"/>
    </source>
</evidence>
<dbReference type="VEuPathDB" id="FungiDB:I303_00315"/>
<proteinExistence type="predicted"/>
<dbReference type="GeneID" id="28964014"/>
<keyword evidence="3" id="KW-1185">Reference proteome</keyword>
<sequence>MQERTFTVAINTQPRALWAVGDTGKGLTGSVFYRPVRIFVSANTEEYEAKETDYSDVLIHIALVPNRDAVNYVPVNFAIPLLGSTPEKREEGWIGTLTVPGLLHSTLREDLVMKVQVIMDETCENCLLGSKVVASLTSNPFH</sequence>
<name>A0A1A6AEP8_9TREE</name>
<evidence type="ECO:0000313" key="1">
    <source>
        <dbReference type="EMBL" id="OBR88498.1"/>
    </source>
</evidence>